<dbReference type="KEGG" id="sxn:IAG42_37870"/>
<accession>A0A7H1BLB6</accession>
<name>A0A7H1BLB6_9ACTN</name>
<sequence length="271" mass="30073">MAVIDAAFYPLIVTNRPTDSLYRQPPAGADMGGVRLCPIADVRPGDWVLGEFERPLNPNRLDTLMQSVACFPALPAALNGYIALDGQSDVWHDEETVLIIPREYIPGDTYADRSGGYRPGDRVERTFIYDPMHDDARDKVGKARPVIQRGTVTSVEGDAFTVAWSGRWVNGRSEEAAMRLADPVAIARERAVYGFAVGDTVTTEGSHATGVVLELWFHHWAGAPMARVYWPGSPWSNYCSYDFAPTSRYIHKVPENTYDVTSRMDYPMPAA</sequence>
<evidence type="ECO:0000313" key="2">
    <source>
        <dbReference type="Proteomes" id="UP000516428"/>
    </source>
</evidence>
<keyword evidence="1" id="KW-0614">Plasmid</keyword>
<protein>
    <submittedName>
        <fullName evidence="1">Uncharacterized protein</fullName>
    </submittedName>
</protein>
<keyword evidence="2" id="KW-1185">Reference proteome</keyword>
<reference evidence="1 2" key="1">
    <citation type="submission" date="2020-09" db="EMBL/GenBank/DDBJ databases">
        <title>A novel species.</title>
        <authorList>
            <person name="Gao J."/>
        </authorList>
    </citation>
    <scope>NUCLEOTIDE SEQUENCE [LARGE SCALE GENOMIC DNA]</scope>
    <source>
        <strain evidence="1 2">CRXT-Y-14</strain>
        <plasmid evidence="1 2">unnamed2</plasmid>
    </source>
</reference>
<proteinExistence type="predicted"/>
<dbReference type="EMBL" id="CP061283">
    <property type="protein sequence ID" value="QNS09521.1"/>
    <property type="molecule type" value="Genomic_DNA"/>
</dbReference>
<dbReference type="Proteomes" id="UP000516428">
    <property type="component" value="Plasmid unnamed2"/>
</dbReference>
<dbReference type="RefSeq" id="WP_188342176.1">
    <property type="nucleotide sequence ID" value="NZ_CP061283.1"/>
</dbReference>
<organism evidence="1 2">
    <name type="scientific">Streptomyces xanthii</name>
    <dbReference type="NCBI Taxonomy" id="2768069"/>
    <lineage>
        <taxon>Bacteria</taxon>
        <taxon>Bacillati</taxon>
        <taxon>Actinomycetota</taxon>
        <taxon>Actinomycetes</taxon>
        <taxon>Kitasatosporales</taxon>
        <taxon>Streptomycetaceae</taxon>
        <taxon>Streptomyces</taxon>
    </lineage>
</organism>
<gene>
    <name evidence="1" type="ORF">IAG42_37870</name>
</gene>
<dbReference type="AlphaFoldDB" id="A0A7H1BLB6"/>
<evidence type="ECO:0000313" key="1">
    <source>
        <dbReference type="EMBL" id="QNS09521.1"/>
    </source>
</evidence>
<geneLocation type="plasmid" evidence="1 2">
    <name>unnamed2</name>
</geneLocation>